<evidence type="ECO:0000256" key="14">
    <source>
        <dbReference type="SAM" id="Phobius"/>
    </source>
</evidence>
<gene>
    <name evidence="17" type="ORF">BW143_12665</name>
</gene>
<dbReference type="SMART" id="SM00304">
    <property type="entry name" value="HAMP"/>
    <property type="match status" value="1"/>
</dbReference>
<evidence type="ECO:0000256" key="5">
    <source>
        <dbReference type="ARBA" id="ARBA00022553"/>
    </source>
</evidence>
<dbReference type="Pfam" id="PF02518">
    <property type="entry name" value="HATPase_c"/>
    <property type="match status" value="1"/>
</dbReference>
<keyword evidence="10" id="KW-0067">ATP-binding</keyword>
<dbReference type="InterPro" id="IPR050398">
    <property type="entry name" value="HssS/ArlS-like"/>
</dbReference>
<name>A0A1R1QJ51_9BACI</name>
<dbReference type="InterPro" id="IPR003660">
    <property type="entry name" value="HAMP_dom"/>
</dbReference>
<reference evidence="17 18" key="1">
    <citation type="submission" date="2017-01" db="EMBL/GenBank/DDBJ databases">
        <title>Bacillus phylogenomics.</title>
        <authorList>
            <person name="Dunlap C."/>
        </authorList>
    </citation>
    <scope>NUCLEOTIDE SEQUENCE [LARGE SCALE GENOMIC DNA]</scope>
    <source>
        <strain evidence="17 18">NRRL B-41282</strain>
    </source>
</reference>
<evidence type="ECO:0000256" key="6">
    <source>
        <dbReference type="ARBA" id="ARBA00022679"/>
    </source>
</evidence>
<dbReference type="GO" id="GO:0000155">
    <property type="term" value="F:phosphorelay sensor kinase activity"/>
    <property type="evidence" value="ECO:0007669"/>
    <property type="project" value="InterPro"/>
</dbReference>
<keyword evidence="13 14" id="KW-0472">Membrane</keyword>
<dbReference type="Pfam" id="PF00512">
    <property type="entry name" value="HisKA"/>
    <property type="match status" value="1"/>
</dbReference>
<evidence type="ECO:0000259" key="15">
    <source>
        <dbReference type="PROSITE" id="PS50109"/>
    </source>
</evidence>
<sequence>MKLSTKYLMNIITSLLFFPIAFFLVNFIYFITLTYIIDDQSITHYEPEQLEKRWKSDVANLKGKTNEEILSSFSGMKRYKDSDIIWMNDEGKVLYSTSAGYPEGKTDLTVTDVFNMMRRDNKNYFLLQVYLKGKEDSGYAILETPRSLIGTEWAFLREKYTHLWFTIVIGVFLLFVFNSWRFFSKLQKRLINLEKHMKTQGDDGIPQPLGIKRNDELGQVEYSFNHMVEELRTSRRKEREEAEIRKKLIADLSHDLRTPLTVIRGHTFSLKDEDISEKGSHSLQVINDKIAFIGDLIDNLSSYSLLAAGRLPLHKERTDVLRVIRSSLAGWYPIFEKEQFDVDIDLKQPIEWDIDETWLKRILDNLFQNILRHAYSGKYVSVKTKMSGGRPVLQIKDRGPGFDAVSGKKGAGIGLSIIEMMLKQMDLHSKISSDSDGTIFMIYKN</sequence>
<keyword evidence="18" id="KW-1185">Reference proteome</keyword>
<evidence type="ECO:0000256" key="1">
    <source>
        <dbReference type="ARBA" id="ARBA00000085"/>
    </source>
</evidence>
<dbReference type="SMART" id="SM00388">
    <property type="entry name" value="HisKA"/>
    <property type="match status" value="1"/>
</dbReference>
<dbReference type="InterPro" id="IPR005467">
    <property type="entry name" value="His_kinase_dom"/>
</dbReference>
<evidence type="ECO:0000256" key="4">
    <source>
        <dbReference type="ARBA" id="ARBA00022475"/>
    </source>
</evidence>
<evidence type="ECO:0000256" key="9">
    <source>
        <dbReference type="ARBA" id="ARBA00022777"/>
    </source>
</evidence>
<evidence type="ECO:0000259" key="16">
    <source>
        <dbReference type="PROSITE" id="PS50885"/>
    </source>
</evidence>
<dbReference type="InterPro" id="IPR036890">
    <property type="entry name" value="HATPase_C_sf"/>
</dbReference>
<evidence type="ECO:0000256" key="12">
    <source>
        <dbReference type="ARBA" id="ARBA00023012"/>
    </source>
</evidence>
<accession>A0A1R1RKC2</accession>
<dbReference type="GO" id="GO:0005524">
    <property type="term" value="F:ATP binding"/>
    <property type="evidence" value="ECO:0007669"/>
    <property type="project" value="UniProtKB-KW"/>
</dbReference>
<keyword evidence="6" id="KW-0808">Transferase</keyword>
<evidence type="ECO:0000256" key="2">
    <source>
        <dbReference type="ARBA" id="ARBA00004651"/>
    </source>
</evidence>
<keyword evidence="7 14" id="KW-0812">Transmembrane</keyword>
<dbReference type="InterPro" id="IPR003594">
    <property type="entry name" value="HATPase_dom"/>
</dbReference>
<organism evidence="17 18">
    <name type="scientific">Bacillus swezeyi</name>
    <dbReference type="NCBI Taxonomy" id="1925020"/>
    <lineage>
        <taxon>Bacteria</taxon>
        <taxon>Bacillati</taxon>
        <taxon>Bacillota</taxon>
        <taxon>Bacilli</taxon>
        <taxon>Bacillales</taxon>
        <taxon>Bacillaceae</taxon>
        <taxon>Bacillus</taxon>
    </lineage>
</organism>
<proteinExistence type="predicted"/>
<dbReference type="AlphaFoldDB" id="A0A1R1QJ51"/>
<dbReference type="RefSeq" id="WP_076762941.1">
    <property type="nucleotide sequence ID" value="NZ_JARMMH010000001.1"/>
</dbReference>
<dbReference type="CDD" id="cd06225">
    <property type="entry name" value="HAMP"/>
    <property type="match status" value="1"/>
</dbReference>
<evidence type="ECO:0000256" key="7">
    <source>
        <dbReference type="ARBA" id="ARBA00022692"/>
    </source>
</evidence>
<dbReference type="EMBL" id="MTJL01000024">
    <property type="protein sequence ID" value="OMI04712.1"/>
    <property type="molecule type" value="Genomic_DNA"/>
</dbReference>
<dbReference type="Gene3D" id="1.10.287.130">
    <property type="match status" value="1"/>
</dbReference>
<feature type="transmembrane region" description="Helical" evidence="14">
    <location>
        <begin position="163"/>
        <end position="183"/>
    </location>
</feature>
<dbReference type="PANTHER" id="PTHR45528:SF9">
    <property type="entry name" value="SENSOR HISTIDINE KINASE YBDK"/>
    <property type="match status" value="1"/>
</dbReference>
<dbReference type="PROSITE" id="PS50885">
    <property type="entry name" value="HAMP"/>
    <property type="match status" value="1"/>
</dbReference>
<keyword evidence="4" id="KW-1003">Cell membrane</keyword>
<keyword evidence="9 17" id="KW-0418">Kinase</keyword>
<dbReference type="GO" id="GO:0005886">
    <property type="term" value="C:plasma membrane"/>
    <property type="evidence" value="ECO:0007669"/>
    <property type="project" value="UniProtKB-SubCell"/>
</dbReference>
<dbReference type="Gene3D" id="6.10.340.10">
    <property type="match status" value="1"/>
</dbReference>
<keyword evidence="12" id="KW-0902">Two-component regulatory system</keyword>
<evidence type="ECO:0000313" key="17">
    <source>
        <dbReference type="EMBL" id="OMI04712.1"/>
    </source>
</evidence>
<feature type="domain" description="Histidine kinase" evidence="15">
    <location>
        <begin position="251"/>
        <end position="445"/>
    </location>
</feature>
<dbReference type="OrthoDB" id="14660at2"/>
<protein>
    <recommendedName>
        <fullName evidence="3">histidine kinase</fullName>
        <ecNumber evidence="3">2.7.13.3</ecNumber>
    </recommendedName>
</protein>
<dbReference type="PANTHER" id="PTHR45528">
    <property type="entry name" value="SENSOR HISTIDINE KINASE CPXA"/>
    <property type="match status" value="1"/>
</dbReference>
<evidence type="ECO:0000256" key="13">
    <source>
        <dbReference type="ARBA" id="ARBA00023136"/>
    </source>
</evidence>
<feature type="domain" description="HAMP" evidence="16">
    <location>
        <begin position="207"/>
        <end position="236"/>
    </location>
</feature>
<dbReference type="PROSITE" id="PS50109">
    <property type="entry name" value="HIS_KIN"/>
    <property type="match status" value="1"/>
</dbReference>
<dbReference type="Proteomes" id="UP000187367">
    <property type="component" value="Unassembled WGS sequence"/>
</dbReference>
<keyword evidence="8" id="KW-0547">Nucleotide-binding</keyword>
<dbReference type="Gene3D" id="3.30.565.10">
    <property type="entry name" value="Histidine kinase-like ATPase, C-terminal domain"/>
    <property type="match status" value="1"/>
</dbReference>
<evidence type="ECO:0000256" key="3">
    <source>
        <dbReference type="ARBA" id="ARBA00012438"/>
    </source>
</evidence>
<keyword evidence="5" id="KW-0597">Phosphoprotein</keyword>
<dbReference type="SUPFAM" id="SSF55874">
    <property type="entry name" value="ATPase domain of HSP90 chaperone/DNA topoisomerase II/histidine kinase"/>
    <property type="match status" value="1"/>
</dbReference>
<evidence type="ECO:0000256" key="11">
    <source>
        <dbReference type="ARBA" id="ARBA00022989"/>
    </source>
</evidence>
<dbReference type="InterPro" id="IPR036097">
    <property type="entry name" value="HisK_dim/P_sf"/>
</dbReference>
<evidence type="ECO:0000256" key="10">
    <source>
        <dbReference type="ARBA" id="ARBA00022840"/>
    </source>
</evidence>
<dbReference type="SUPFAM" id="SSF47384">
    <property type="entry name" value="Homodimeric domain of signal transducing histidine kinase"/>
    <property type="match status" value="1"/>
</dbReference>
<comment type="subcellular location">
    <subcellularLocation>
        <location evidence="2">Cell membrane</location>
        <topology evidence="2">Multi-pass membrane protein</topology>
    </subcellularLocation>
</comment>
<dbReference type="SMART" id="SM00387">
    <property type="entry name" value="HATPase_c"/>
    <property type="match status" value="1"/>
</dbReference>
<dbReference type="InterPro" id="IPR003661">
    <property type="entry name" value="HisK_dim/P_dom"/>
</dbReference>
<keyword evidence="11 14" id="KW-1133">Transmembrane helix</keyword>
<evidence type="ECO:0000313" key="18">
    <source>
        <dbReference type="Proteomes" id="UP000187367"/>
    </source>
</evidence>
<feature type="transmembrane region" description="Helical" evidence="14">
    <location>
        <begin position="12"/>
        <end position="37"/>
    </location>
</feature>
<dbReference type="EC" id="2.7.13.3" evidence="3"/>
<comment type="catalytic activity">
    <reaction evidence="1">
        <text>ATP + protein L-histidine = ADP + protein N-phospho-L-histidine.</text>
        <dbReference type="EC" id="2.7.13.3"/>
    </reaction>
</comment>
<dbReference type="CDD" id="cd00082">
    <property type="entry name" value="HisKA"/>
    <property type="match status" value="1"/>
</dbReference>
<accession>A0A1R1QJ51</accession>
<evidence type="ECO:0000256" key="8">
    <source>
        <dbReference type="ARBA" id="ARBA00022741"/>
    </source>
</evidence>
<comment type="caution">
    <text evidence="17">The sequence shown here is derived from an EMBL/GenBank/DDBJ whole genome shotgun (WGS) entry which is preliminary data.</text>
</comment>